<feature type="region of interest" description="Disordered" evidence="2">
    <location>
        <begin position="141"/>
        <end position="209"/>
    </location>
</feature>
<feature type="compositionally biased region" description="Basic and acidic residues" evidence="2">
    <location>
        <begin position="932"/>
        <end position="943"/>
    </location>
</feature>
<sequence>MPPKRGKSGERKGGQDGDAAWETKLANTVFSEETEDGWIATIACLVGNRYEDYALINSIEDTIRSKSRRLFSTFSKSELYNESVEFGSSKGKKGKDAPQFVEVYEYCKEYLDNNEEVPLQVQAKLIKAKLLAIKKEDHARREVERKWREERERRRAGQSDGDGKKGKKDRGKSPKGKVGKKTPEPSAPKNESKLQKRGEEDLDSKYIDDEPDDGSKHYIVIHGFNHPHLFSFLSEIGIHVDVIYKVKMDDYSRFDKSEDEIVEEKTEKQLLVEEEERKRLEALTRELDMFWRDITPVLQMSSASPKLHDLPILPFDINSASIPIDFQNSDKKAEVSSSLFEKLACDTYDLLDWKRQWRNFIENLKLYHVPGVSSAALANDSPGTAAPTPAPTSAPPIVDDLSSDVDMRYYKDLMDCIPHESVSVPLIVNCMVEQVAATAEHRLPPSAETKLPRADGLCDSLADHLNRLASNMALDPNEVRALSSEYEIPDKKLDGNRHPLLINYSDEAKTRLRNLQTNIDLFNPLQTESYMNTRFPTNTLLAPPESPPEKAKLKRISRLQELLTFCSTPGISKNEVDIILRQFVFECLRSTEVDENGQVVKFYGKNLIPWDDPYPYYHGILGIFNIEEEDKFPVTPVRQESVEVPTTRPESRLSEKSSSGESAEISTQKSSKNSADKAVRVTEEPVEVVPPPSPKETGGILKDSKRPRSSSSRDSSVHFERDDIGLTVSHPGDEFETIDQASILDRLSDIVEAQRRNLDQWTFVEQLDINVLHQVIKEASYTLPYMDTLYSRRDNKLLVMLSNPYDKKLLANYDKWESHSHTDVHFRNYLEHVAWRIEEWITAEEAKYEATKTAKESALFQKEFEELEAAKAREANAENDKKKKKDRSKSPKRKKADDSSRSSTPEDSEPFVRQNSIKAYLKDKEREFAEEEEKKKALEEKRANSAKKRKEAEKEEKGKRSKSPRSSAKSRKSRRETEVVTPAGGQEQVPTDNYFSFEGYDLGDEMLAASGITYNMFPSDGSLIRTNITEFVEGSKTVHTALIKDKHQLLVHIINPKDVVITPFSEDDVKEKSETEKPEKETAETEITEKHSSQTEAELRKPLKPIVGEYASFSATLADGICLAFSTYGKTGRVDGGEIYKPEPYVTPHIRTPTPTAPVGGKESVASKKKAKGTKEKKEDSEPPPMRAIGTPASSSNVLDGERKSVKTENYEECSFLKLQFSTPSGLVVTFLKRDDSIVVQQQYAFKTKEIEPCKEISDIAGNEEKRMYSSDGSLLIFSNNPTATKILYPDGKMTEYSTTIVPNDKAVGSRNTSPQRGTSPKDAPKRAGRRKHSPKIEDEVAETVTREKWYSVQPTGERLITIKEGENTENIPIDPLLKCECFDPSSNQVMITRDDKTIIVKHADGTIISEHPDGTRFTTYSHEDKNSGKITKLIKIENPAYCTVTFDSSSGECHVETASRTIINAFPAGNYELHHADGSFMRIEQNGGVSFSPKPNDFQLANPQQPLIYHMRHDADVILYSVDNNGNRFSVRNTGLSSATLVEKTATAPRSSEEDTIMTMENRTPSLTAPEEKDESEGRKINIECYDEHAPRFFVINPDGRSGMELLRYQEVAEWITNAEADPFTAIIVDQVADRPKISSISTLIPFTKSVSQRWIKSYDDNSIVPPGLTLRDLTTFPPQEEKTMGPGFGTNAGRGLEIGSREAPCLSPLPKCPDTLQIRQVLQYTALTPEIREEFSNGIKSYADFVVSRFKDTQTVGIEEYRSESEQLMADTLLEDSGTVHLIEDRQSVTSLIEEREDQQNTFRIESSNVRSVYERSTAPKVPSPIPPPLPKRTAEDWEQDKKELEKEMEHRKVLRNKYVPPYFQSQFGKSYLDSLESKNNKDEEESESVEPKKVAAPPEEEKSAPAGYEEETPSPNQELLFACDSAENGKLSVTGNTPSSIRPTNPTPGVAGGRTSPTAVRPTAPTPVHAVTQMQPARPEAPTPNQEREETKATMMTTSSSQSYHAVANDRFNTIEDPVRRKVLTAPIAGATPSGVENLLQLRGFILQPDTADFGCLKEGNTYNLRITLRNTGHDTCRFKVKQPPVTTGIRILYKPGPVAAGMKAEMTIQIFGLLSNAVEGVAAVKHELEIITETHVLYLPITATVLSQEAYLEQAPRSVKKNPNVRLISTAAPVLTKPRRIYEQSKPNIPASLPIKAPTPPPKAKNKEAVVAN</sequence>
<feature type="region of interest" description="Disordered" evidence="2">
    <location>
        <begin position="2189"/>
        <end position="2217"/>
    </location>
</feature>
<feature type="compositionally biased region" description="Basic and acidic residues" evidence="2">
    <location>
        <begin position="674"/>
        <end position="683"/>
    </location>
</feature>
<evidence type="ECO:0000313" key="3">
    <source>
        <dbReference type="EMBL" id="CAD5117287.1"/>
    </source>
</evidence>
<dbReference type="GO" id="GO:1904158">
    <property type="term" value="P:axonemal central apparatus assembly"/>
    <property type="evidence" value="ECO:0007669"/>
    <property type="project" value="TreeGrafter"/>
</dbReference>
<feature type="compositionally biased region" description="Basic residues" evidence="2">
    <location>
        <begin position="882"/>
        <end position="894"/>
    </location>
</feature>
<feature type="compositionally biased region" description="Basic and acidic residues" evidence="2">
    <location>
        <begin position="1067"/>
        <end position="1100"/>
    </location>
</feature>
<feature type="compositionally biased region" description="Basic and acidic residues" evidence="2">
    <location>
        <begin position="190"/>
        <end position="209"/>
    </location>
</feature>
<feature type="region of interest" description="Disordered" evidence="2">
    <location>
        <begin position="1878"/>
        <end position="1917"/>
    </location>
</feature>
<feature type="compositionally biased region" description="Basic and acidic residues" evidence="2">
    <location>
        <begin position="141"/>
        <end position="164"/>
    </location>
</feature>
<feature type="compositionally biased region" description="Low complexity" evidence="2">
    <location>
        <begin position="656"/>
        <end position="666"/>
    </location>
</feature>
<accession>A0A7I8VRR7</accession>
<feature type="compositionally biased region" description="Basic residues" evidence="2">
    <location>
        <begin position="959"/>
        <end position="974"/>
    </location>
</feature>
<feature type="compositionally biased region" description="Polar residues" evidence="2">
    <location>
        <begin position="1934"/>
        <end position="1947"/>
    </location>
</feature>
<feature type="compositionally biased region" description="Pro residues" evidence="2">
    <location>
        <begin position="1824"/>
        <end position="1833"/>
    </location>
</feature>
<reference evidence="3 4" key="1">
    <citation type="submission" date="2020-08" db="EMBL/GenBank/DDBJ databases">
        <authorList>
            <person name="Hejnol A."/>
        </authorList>
    </citation>
    <scope>NUCLEOTIDE SEQUENCE [LARGE SCALE GENOMIC DNA]</scope>
</reference>
<feature type="region of interest" description="Disordered" evidence="2">
    <location>
        <begin position="636"/>
        <end position="724"/>
    </location>
</feature>
<feature type="compositionally biased region" description="Basic and acidic residues" evidence="2">
    <location>
        <begin position="1892"/>
        <end position="1906"/>
    </location>
</feature>
<evidence type="ECO:0000256" key="2">
    <source>
        <dbReference type="SAM" id="MobiDB-lite"/>
    </source>
</evidence>
<feature type="compositionally biased region" description="Basic residues" evidence="2">
    <location>
        <begin position="165"/>
        <end position="180"/>
    </location>
</feature>
<dbReference type="PANTHER" id="PTHR21963:SF1">
    <property type="entry name" value="SPERM-ASSOCIATED ANTIGEN 17"/>
    <property type="match status" value="1"/>
</dbReference>
<keyword evidence="1" id="KW-0175">Coiled coil</keyword>
<dbReference type="Pfam" id="PF14874">
    <property type="entry name" value="PapD-like"/>
    <property type="match status" value="1"/>
</dbReference>
<feature type="region of interest" description="Disordered" evidence="2">
    <location>
        <begin position="932"/>
        <end position="992"/>
    </location>
</feature>
<proteinExistence type="predicted"/>
<dbReference type="GO" id="GO:1990716">
    <property type="term" value="C:axonemal central apparatus"/>
    <property type="evidence" value="ECO:0007669"/>
    <property type="project" value="TreeGrafter"/>
</dbReference>
<name>A0A7I8VRR7_9ANNE</name>
<organism evidence="3 4">
    <name type="scientific">Dimorphilus gyrociliatus</name>
    <dbReference type="NCBI Taxonomy" id="2664684"/>
    <lineage>
        <taxon>Eukaryota</taxon>
        <taxon>Metazoa</taxon>
        <taxon>Spiralia</taxon>
        <taxon>Lophotrochozoa</taxon>
        <taxon>Annelida</taxon>
        <taxon>Polychaeta</taxon>
        <taxon>Polychaeta incertae sedis</taxon>
        <taxon>Dinophilidae</taxon>
        <taxon>Dimorphilus</taxon>
    </lineage>
</organism>
<evidence type="ECO:0000256" key="1">
    <source>
        <dbReference type="SAM" id="Coils"/>
    </source>
</evidence>
<feature type="region of interest" description="Disordered" evidence="2">
    <location>
        <begin position="1144"/>
        <end position="1201"/>
    </location>
</feature>
<feature type="region of interest" description="Disordered" evidence="2">
    <location>
        <begin position="1065"/>
        <end position="1100"/>
    </location>
</feature>
<dbReference type="PANTHER" id="PTHR21963">
    <property type="entry name" value="PF6"/>
    <property type="match status" value="1"/>
</dbReference>
<feature type="region of interest" description="Disordered" evidence="2">
    <location>
        <begin position="1812"/>
        <end position="1842"/>
    </location>
</feature>
<dbReference type="GO" id="GO:0005576">
    <property type="term" value="C:extracellular region"/>
    <property type="evidence" value="ECO:0007669"/>
    <property type="project" value="GOC"/>
</dbReference>
<dbReference type="EMBL" id="CAJFCJ010000007">
    <property type="protein sequence ID" value="CAD5117287.1"/>
    <property type="molecule type" value="Genomic_DNA"/>
</dbReference>
<feature type="region of interest" description="Disordered" evidence="2">
    <location>
        <begin position="1932"/>
        <end position="2006"/>
    </location>
</feature>
<dbReference type="Proteomes" id="UP000549394">
    <property type="component" value="Unassembled WGS sequence"/>
</dbReference>
<feature type="compositionally biased region" description="Polar residues" evidence="2">
    <location>
        <begin position="1997"/>
        <end position="2006"/>
    </location>
</feature>
<feature type="region of interest" description="Disordered" evidence="2">
    <location>
        <begin position="1300"/>
        <end position="1338"/>
    </location>
</feature>
<dbReference type="GO" id="GO:0003351">
    <property type="term" value="P:epithelial cilium movement involved in extracellular fluid movement"/>
    <property type="evidence" value="ECO:0007669"/>
    <property type="project" value="TreeGrafter"/>
</dbReference>
<feature type="region of interest" description="Disordered" evidence="2">
    <location>
        <begin position="872"/>
        <end position="916"/>
    </location>
</feature>
<evidence type="ECO:0000313" key="4">
    <source>
        <dbReference type="Proteomes" id="UP000549394"/>
    </source>
</evidence>
<feature type="coiled-coil region" evidence="1">
    <location>
        <begin position="254"/>
        <end position="283"/>
    </location>
</feature>
<protein>
    <submittedName>
        <fullName evidence="3">DgyrCDS6076</fullName>
    </submittedName>
</protein>
<feature type="compositionally biased region" description="Basic and acidic residues" evidence="2">
    <location>
        <begin position="715"/>
        <end position="724"/>
    </location>
</feature>
<feature type="compositionally biased region" description="Polar residues" evidence="2">
    <location>
        <begin position="1310"/>
        <end position="1319"/>
    </location>
</feature>
<comment type="caution">
    <text evidence="3">The sequence shown here is derived from an EMBL/GenBank/DDBJ whole genome shotgun (WGS) entry which is preliminary data.</text>
</comment>
<keyword evidence="4" id="KW-1185">Reference proteome</keyword>
<dbReference type="InterPro" id="IPR026173">
    <property type="entry name" value="SPAG17"/>
</dbReference>
<gene>
    <name evidence="3" type="ORF">DGYR_LOCUS5830</name>
</gene>
<feature type="compositionally biased region" description="Basic and acidic residues" evidence="2">
    <location>
        <begin position="872"/>
        <end position="881"/>
    </location>
</feature>
<feature type="compositionally biased region" description="Low complexity" evidence="2">
    <location>
        <begin position="1960"/>
        <end position="1975"/>
    </location>
</feature>
<dbReference type="OrthoDB" id="10257153at2759"/>